<feature type="domain" description="ArsA/GET3 Anion-transporting ATPase-like" evidence="2">
    <location>
        <begin position="340"/>
        <end position="485"/>
    </location>
</feature>
<dbReference type="Proteomes" id="UP001329915">
    <property type="component" value="Chromosome"/>
</dbReference>
<dbReference type="CDD" id="cd02035">
    <property type="entry name" value="ArsA"/>
    <property type="match status" value="2"/>
</dbReference>
<organism evidence="3 4">
    <name type="scientific">Metallumcola ferriviriculae</name>
    <dbReference type="NCBI Taxonomy" id="3039180"/>
    <lineage>
        <taxon>Bacteria</taxon>
        <taxon>Bacillati</taxon>
        <taxon>Bacillota</taxon>
        <taxon>Clostridia</taxon>
        <taxon>Neomoorellales</taxon>
        <taxon>Desulfitibacteraceae</taxon>
        <taxon>Metallumcola</taxon>
    </lineage>
</organism>
<evidence type="ECO:0000313" key="4">
    <source>
        <dbReference type="Proteomes" id="UP001329915"/>
    </source>
</evidence>
<dbReference type="NCBIfam" id="TIGR00345">
    <property type="entry name" value="GET3_arsA_TRC40"/>
    <property type="match status" value="1"/>
</dbReference>
<dbReference type="SUPFAM" id="SSF52540">
    <property type="entry name" value="P-loop containing nucleoside triphosphate hydrolases"/>
    <property type="match status" value="2"/>
</dbReference>
<sequence>MIEPLALTPYLFFTGKGGVGKTSIACATAISAAKNGKKVLLVSTDPASNLDDVLEMKVSQHPAQTAVAGLWALNLDPEEAARDYRESVVEPYRGVLPDEAIISMEEQLSGACTVEIAAFNMFCRLLDQADYREHYDHIVFDTAPTGHTLRLLSLPKAWTGFLGQNQHGTSCIGPLAGLEEQRQQYEHAVAAITDGDATMLFLVARPEESSLAEAYRASDELKELGLECQRLIINGVFTGGESDDAGASLKQRQAQALENMPQALKSVPLRIVPLLPVAPVGLEGLRLLADQLAYGSDLISALMEKAASQGQGHRNAPALKDILTGLKPVVSDLRKRENGIVLAMGKGGVGKTTVAAATALALFNQGHTVHLSTTDPAAHLEMALSGAETAGEGRLTVSRIDPELELKAYRQEVMDTVGAGMDEDERQLLAEDLASPCTEEIAIFRAFARVVDKVEEGFVVLDTAPTGHTLLLLDNTQSYHREVERSTGEVPKEVRQLLPRLRDPELTHVLVVTLAQATPVLEASRLQDDLRRAGIEPAWWVINQTWTGVPTEDPILKSLARAEIVWLAEVTENLAEKVTRIPWQVKEPKGLDLMQLL</sequence>
<dbReference type="EMBL" id="CP121694">
    <property type="protein sequence ID" value="WRO21768.1"/>
    <property type="molecule type" value="Genomic_DNA"/>
</dbReference>
<reference evidence="3 4" key="1">
    <citation type="submission" date="2023-04" db="EMBL/GenBank/DDBJ databases">
        <authorList>
            <person name="Hsu D."/>
        </authorList>
    </citation>
    <scope>NUCLEOTIDE SEQUENCE [LARGE SCALE GENOMIC DNA]</scope>
    <source>
        <strain evidence="3 4">MK1</strain>
    </source>
</reference>
<dbReference type="PANTHER" id="PTHR10803:SF3">
    <property type="entry name" value="ATPASE GET3"/>
    <property type="match status" value="1"/>
</dbReference>
<dbReference type="PANTHER" id="PTHR10803">
    <property type="entry name" value="ARSENICAL PUMP-DRIVING ATPASE ARSENITE-TRANSLOCATING ATPASE"/>
    <property type="match status" value="1"/>
</dbReference>
<proteinExistence type="inferred from homology"/>
<dbReference type="GO" id="GO:0005524">
    <property type="term" value="F:ATP binding"/>
    <property type="evidence" value="ECO:0007669"/>
    <property type="project" value="InterPro"/>
</dbReference>
<dbReference type="InterPro" id="IPR027541">
    <property type="entry name" value="Ars_ATPase"/>
</dbReference>
<dbReference type="Pfam" id="PF02374">
    <property type="entry name" value="ArsA_ATPase"/>
    <property type="match status" value="3"/>
</dbReference>
<comment type="similarity">
    <text evidence="1">Belongs to the arsA ATPase family.</text>
</comment>
<dbReference type="NCBIfam" id="TIGR04291">
    <property type="entry name" value="arsen_driv_ArsA"/>
    <property type="match status" value="1"/>
</dbReference>
<dbReference type="Gene3D" id="3.40.50.300">
    <property type="entry name" value="P-loop containing nucleotide triphosphate hydrolases"/>
    <property type="match status" value="2"/>
</dbReference>
<dbReference type="InterPro" id="IPR016300">
    <property type="entry name" value="ATPase_ArsA/GET3"/>
</dbReference>
<dbReference type="RefSeq" id="WP_366924596.1">
    <property type="nucleotide sequence ID" value="NZ_CP121694.1"/>
</dbReference>
<feature type="domain" description="ArsA/GET3 Anion-transporting ATPase-like" evidence="2">
    <location>
        <begin position="486"/>
        <end position="594"/>
    </location>
</feature>
<name>A0AAU0UME7_9FIRM</name>
<protein>
    <submittedName>
        <fullName evidence="3">Arsenical pump-driving ATPase</fullName>
    </submittedName>
</protein>
<gene>
    <name evidence="3" type="primary">arsA</name>
    <name evidence="3" type="ORF">MFMK1_001587</name>
</gene>
<evidence type="ECO:0000313" key="3">
    <source>
        <dbReference type="EMBL" id="WRO21768.1"/>
    </source>
</evidence>
<dbReference type="PIRSF" id="PIRSF001327">
    <property type="entry name" value="Arsenical_pump-driving_ATPase"/>
    <property type="match status" value="1"/>
</dbReference>
<dbReference type="KEGG" id="dbc:MFMK1_001587"/>
<keyword evidence="4" id="KW-1185">Reference proteome</keyword>
<evidence type="ECO:0000256" key="1">
    <source>
        <dbReference type="ARBA" id="ARBA00011040"/>
    </source>
</evidence>
<feature type="domain" description="ArsA/GET3 Anion-transporting ATPase-like" evidence="2">
    <location>
        <begin position="10"/>
        <end position="292"/>
    </location>
</feature>
<dbReference type="InterPro" id="IPR025723">
    <property type="entry name" value="ArsA/GET3_ATPase-like"/>
</dbReference>
<accession>A0AAU0UME7</accession>
<dbReference type="AlphaFoldDB" id="A0AAU0UME7"/>
<evidence type="ECO:0000259" key="2">
    <source>
        <dbReference type="Pfam" id="PF02374"/>
    </source>
</evidence>
<dbReference type="GO" id="GO:0015446">
    <property type="term" value="F:ATPase-coupled arsenite transmembrane transporter activity"/>
    <property type="evidence" value="ECO:0007669"/>
    <property type="project" value="InterPro"/>
</dbReference>
<dbReference type="InterPro" id="IPR027417">
    <property type="entry name" value="P-loop_NTPase"/>
</dbReference>
<dbReference type="GO" id="GO:0016887">
    <property type="term" value="F:ATP hydrolysis activity"/>
    <property type="evidence" value="ECO:0007669"/>
    <property type="project" value="InterPro"/>
</dbReference>